<evidence type="ECO:0000313" key="2">
    <source>
        <dbReference type="Proteomes" id="UP001060170"/>
    </source>
</evidence>
<accession>A0ACC0EH72</accession>
<dbReference type="EMBL" id="CM045870">
    <property type="protein sequence ID" value="KAI7953539.1"/>
    <property type="molecule type" value="Genomic_DNA"/>
</dbReference>
<reference evidence="2" key="1">
    <citation type="journal article" date="2018" name="BMC Genomics">
        <title>Genomic insights into host adaptation between the wheat stripe rust pathogen (Puccinia striiformis f. sp. tritici) and the barley stripe rust pathogen (Puccinia striiformis f. sp. hordei).</title>
        <authorList>
            <person name="Xia C."/>
            <person name="Wang M."/>
            <person name="Yin C."/>
            <person name="Cornejo O.E."/>
            <person name="Hulbert S.H."/>
            <person name="Chen X."/>
        </authorList>
    </citation>
    <scope>NUCLEOTIDE SEQUENCE [LARGE SCALE GENOMIC DNA]</scope>
    <source>
        <strain evidence="2">93-210</strain>
    </source>
</reference>
<evidence type="ECO:0000313" key="1">
    <source>
        <dbReference type="EMBL" id="KAI7953539.1"/>
    </source>
</evidence>
<reference evidence="2" key="2">
    <citation type="journal article" date="2018" name="Mol. Plant Microbe Interact.">
        <title>Genome sequence resources for the wheat stripe rust pathogen (Puccinia striiformis f. sp. tritici) and the barley stripe rust pathogen (Puccinia striiformis f. sp. hordei).</title>
        <authorList>
            <person name="Xia C."/>
            <person name="Wang M."/>
            <person name="Yin C."/>
            <person name="Cornejo O.E."/>
            <person name="Hulbert S.H."/>
            <person name="Chen X."/>
        </authorList>
    </citation>
    <scope>NUCLEOTIDE SEQUENCE [LARGE SCALE GENOMIC DNA]</scope>
    <source>
        <strain evidence="2">93-210</strain>
    </source>
</reference>
<organism evidence="1 2">
    <name type="scientific">Puccinia striiformis f. sp. tritici</name>
    <dbReference type="NCBI Taxonomy" id="168172"/>
    <lineage>
        <taxon>Eukaryota</taxon>
        <taxon>Fungi</taxon>
        <taxon>Dikarya</taxon>
        <taxon>Basidiomycota</taxon>
        <taxon>Pucciniomycotina</taxon>
        <taxon>Pucciniomycetes</taxon>
        <taxon>Pucciniales</taxon>
        <taxon>Pucciniaceae</taxon>
        <taxon>Puccinia</taxon>
    </lineage>
</organism>
<sequence>MLNLRAYASQATHTVFPPPQTPWPPVPHCPSNHSTDHYHSFCFGKLAPATKAITVRMALKGDSHNHLRETLGETISKHSFNRWISLYKETQCAIRNPEEFDSELLGRRRRLSAKDSTFTLQLLLDKPGLFLDEITERLYNNTGKLLSVKLVHENLVNHLSITLKKAVTINLRKCLIKKSRYVEEMEFYPADFLRLSLLPAILINGVLALTV</sequence>
<name>A0ACC0EH72_9BASI</name>
<keyword evidence="2" id="KW-1185">Reference proteome</keyword>
<comment type="caution">
    <text evidence="1">The sequence shown here is derived from an EMBL/GenBank/DDBJ whole genome shotgun (WGS) entry which is preliminary data.</text>
</comment>
<reference evidence="1 2" key="3">
    <citation type="journal article" date="2022" name="Microbiol. Spectr.">
        <title>Folding features and dynamics of 3D genome architecture in plant fungal pathogens.</title>
        <authorList>
            <person name="Xia C."/>
        </authorList>
    </citation>
    <scope>NUCLEOTIDE SEQUENCE [LARGE SCALE GENOMIC DNA]</scope>
    <source>
        <strain evidence="1 2">93-210</strain>
    </source>
</reference>
<dbReference type="Proteomes" id="UP001060170">
    <property type="component" value="Chromosome 6"/>
</dbReference>
<protein>
    <submittedName>
        <fullName evidence="1">Uncharacterized protein</fullName>
    </submittedName>
</protein>
<proteinExistence type="predicted"/>
<gene>
    <name evidence="1" type="ORF">MJO28_006086</name>
</gene>